<gene>
    <name evidence="5" type="ORF">H8R10_00365</name>
</gene>
<dbReference type="AlphaFoldDB" id="A0A8I0KPA8"/>
<dbReference type="PRINTS" id="PR00081">
    <property type="entry name" value="GDHRDH"/>
</dbReference>
<evidence type="ECO:0000259" key="4">
    <source>
        <dbReference type="SMART" id="SM00822"/>
    </source>
</evidence>
<proteinExistence type="inferred from homology"/>
<comment type="caution">
    <text evidence="5">The sequence shown here is derived from an EMBL/GenBank/DDBJ whole genome shotgun (WGS) entry which is preliminary data.</text>
</comment>
<dbReference type="GO" id="GO:0016020">
    <property type="term" value="C:membrane"/>
    <property type="evidence" value="ECO:0007669"/>
    <property type="project" value="TreeGrafter"/>
</dbReference>
<reference evidence="5 6" key="1">
    <citation type="submission" date="2020-08" db="EMBL/GenBank/DDBJ databases">
        <title>Winkia gen. nov., sp. nov., isolated from faeces of the Anser albifrons in China.</title>
        <authorList>
            <person name="Liu Q."/>
        </authorList>
    </citation>
    <scope>NUCLEOTIDE SEQUENCE [LARGE SCALE GENOMIC DNA]</scope>
    <source>
        <strain evidence="5 6">C62</strain>
    </source>
</reference>
<dbReference type="CDD" id="cd05233">
    <property type="entry name" value="SDR_c"/>
    <property type="match status" value="1"/>
</dbReference>
<organism evidence="5 6">
    <name type="scientific">Nanchangia anserum</name>
    <dbReference type="NCBI Taxonomy" id="2692125"/>
    <lineage>
        <taxon>Bacteria</taxon>
        <taxon>Bacillati</taxon>
        <taxon>Actinomycetota</taxon>
        <taxon>Actinomycetes</taxon>
        <taxon>Actinomycetales</taxon>
        <taxon>Actinomycetaceae</taxon>
        <taxon>Nanchangia</taxon>
    </lineage>
</organism>
<dbReference type="Gene3D" id="3.40.50.720">
    <property type="entry name" value="NAD(P)-binding Rossmann-like Domain"/>
    <property type="match status" value="1"/>
</dbReference>
<keyword evidence="6" id="KW-1185">Reference proteome</keyword>
<comment type="similarity">
    <text evidence="1 3">Belongs to the short-chain dehydrogenases/reductases (SDR) family.</text>
</comment>
<dbReference type="PANTHER" id="PTHR44196:SF1">
    <property type="entry name" value="DEHYDROGENASE_REDUCTASE SDR FAMILY MEMBER 7B"/>
    <property type="match status" value="1"/>
</dbReference>
<dbReference type="SMART" id="SM00822">
    <property type="entry name" value="PKS_KR"/>
    <property type="match status" value="1"/>
</dbReference>
<dbReference type="InterPro" id="IPR020904">
    <property type="entry name" value="Sc_DH/Rdtase_CS"/>
</dbReference>
<dbReference type="NCBIfam" id="NF006073">
    <property type="entry name" value="PRK08219.1"/>
    <property type="match status" value="1"/>
</dbReference>
<evidence type="ECO:0000256" key="2">
    <source>
        <dbReference type="ARBA" id="ARBA00023002"/>
    </source>
</evidence>
<name>A0A8I0KPA8_9ACTO</name>
<accession>A0A8I0KPA8</accession>
<evidence type="ECO:0000313" key="6">
    <source>
        <dbReference type="Proteomes" id="UP000627538"/>
    </source>
</evidence>
<dbReference type="RefSeq" id="WP_191070810.1">
    <property type="nucleotide sequence ID" value="NZ_CP060506.1"/>
</dbReference>
<sequence length="225" mass="23977">MRHALITGATRGIGRAIAEALSPTYHLYIGGTAASSCEKVAAAYPHATPWPVNLTDLDAVTEAAAAIDELDVLIHSAGIAPLGNVANTTSDHWREVFEVNVFAPVHLTQALLPALRRSHGQVLTLNSGAGFHSMPGGAAYAASKFALRAFTDALREEEREHIRVISIHPGRVDTDMQVAMQNAGPDYDGTRYVDPASVAQACAFALSIGEDATVESLEIRPRFTH</sequence>
<dbReference type="Proteomes" id="UP000627538">
    <property type="component" value="Unassembled WGS sequence"/>
</dbReference>
<dbReference type="InterPro" id="IPR002347">
    <property type="entry name" value="SDR_fam"/>
</dbReference>
<feature type="domain" description="Ketoreductase" evidence="4">
    <location>
        <begin position="2"/>
        <end position="175"/>
    </location>
</feature>
<dbReference type="InterPro" id="IPR036291">
    <property type="entry name" value="NAD(P)-bd_dom_sf"/>
</dbReference>
<evidence type="ECO:0000256" key="1">
    <source>
        <dbReference type="ARBA" id="ARBA00006484"/>
    </source>
</evidence>
<dbReference type="InterPro" id="IPR057326">
    <property type="entry name" value="KR_dom"/>
</dbReference>
<dbReference type="GO" id="GO:0016491">
    <property type="term" value="F:oxidoreductase activity"/>
    <property type="evidence" value="ECO:0007669"/>
    <property type="project" value="UniProtKB-KW"/>
</dbReference>
<dbReference type="EMBL" id="JACRUO010000001">
    <property type="protein sequence ID" value="MBD3688700.1"/>
    <property type="molecule type" value="Genomic_DNA"/>
</dbReference>
<protein>
    <submittedName>
        <fullName evidence="5">SDR family oxidoreductase</fullName>
    </submittedName>
</protein>
<evidence type="ECO:0000256" key="3">
    <source>
        <dbReference type="RuleBase" id="RU000363"/>
    </source>
</evidence>
<dbReference type="PRINTS" id="PR00080">
    <property type="entry name" value="SDRFAMILY"/>
</dbReference>
<keyword evidence="2" id="KW-0560">Oxidoreductase</keyword>
<evidence type="ECO:0000313" key="5">
    <source>
        <dbReference type="EMBL" id="MBD3688700.1"/>
    </source>
</evidence>
<dbReference type="Pfam" id="PF00106">
    <property type="entry name" value="adh_short"/>
    <property type="match status" value="1"/>
</dbReference>
<dbReference type="SUPFAM" id="SSF51735">
    <property type="entry name" value="NAD(P)-binding Rossmann-fold domains"/>
    <property type="match status" value="1"/>
</dbReference>
<dbReference type="PANTHER" id="PTHR44196">
    <property type="entry name" value="DEHYDROGENASE/REDUCTASE SDR FAMILY MEMBER 7B"/>
    <property type="match status" value="1"/>
</dbReference>
<dbReference type="PROSITE" id="PS00061">
    <property type="entry name" value="ADH_SHORT"/>
    <property type="match status" value="1"/>
</dbReference>